<dbReference type="SUPFAM" id="SSF56784">
    <property type="entry name" value="HAD-like"/>
    <property type="match status" value="1"/>
</dbReference>
<evidence type="ECO:0000313" key="1">
    <source>
        <dbReference type="EMBL" id="KAF3454678.1"/>
    </source>
</evidence>
<name>A0A8K0HND1_9ROSA</name>
<dbReference type="Gene3D" id="3.40.50.1000">
    <property type="entry name" value="HAD superfamily/HAD-like"/>
    <property type="match status" value="1"/>
</dbReference>
<dbReference type="Gene3D" id="1.10.150.450">
    <property type="match status" value="1"/>
</dbReference>
<dbReference type="PANTHER" id="PTHR12725">
    <property type="entry name" value="HALOACID DEHALOGENASE-LIKE HYDROLASE"/>
    <property type="match status" value="1"/>
</dbReference>
<dbReference type="InterPro" id="IPR010237">
    <property type="entry name" value="Pyr-5-nucltdase"/>
</dbReference>
<dbReference type="PANTHER" id="PTHR12725:SF111">
    <property type="entry name" value="PUTATIVE-RELATED"/>
    <property type="match status" value="1"/>
</dbReference>
<dbReference type="Proteomes" id="UP000796880">
    <property type="component" value="Unassembled WGS sequence"/>
</dbReference>
<dbReference type="OrthoDB" id="1065058at2759"/>
<dbReference type="NCBIfam" id="TIGR01509">
    <property type="entry name" value="HAD-SF-IA-v3"/>
    <property type="match status" value="1"/>
</dbReference>
<dbReference type="InterPro" id="IPR006439">
    <property type="entry name" value="HAD-SF_hydro_IA"/>
</dbReference>
<sequence length="283" mass="32076">MEYENQYQQALGPKYECLLFDVDDTLYPFGSGLLKNCTKNIEEYMVQKLGIDEMEVSEMNSAFYKHYGTSMAGLRAFGYDFDYDDYHSFVHGRLPYEVLKPDHVLRSLLLSLPIRKVIFSNADIVHVNKVLSKLGLNDCFDEIICFETLNPTKSNVQDQPVLTDTSTIAIYKEGPAVLLPETPIVCKPFEDAFSQAFKIANINPQTTVFFDDSIRNIQSGKRMGLHTVLVGSSQRREGVDCAIESIHNIKEAIPELCQIDDHNKEHDLQMFSRNLGLQTSVTA</sequence>
<dbReference type="InterPro" id="IPR023214">
    <property type="entry name" value="HAD_sf"/>
</dbReference>
<organism evidence="1 2">
    <name type="scientific">Rhamnella rubrinervis</name>
    <dbReference type="NCBI Taxonomy" id="2594499"/>
    <lineage>
        <taxon>Eukaryota</taxon>
        <taxon>Viridiplantae</taxon>
        <taxon>Streptophyta</taxon>
        <taxon>Embryophyta</taxon>
        <taxon>Tracheophyta</taxon>
        <taxon>Spermatophyta</taxon>
        <taxon>Magnoliopsida</taxon>
        <taxon>eudicotyledons</taxon>
        <taxon>Gunneridae</taxon>
        <taxon>Pentapetalae</taxon>
        <taxon>rosids</taxon>
        <taxon>fabids</taxon>
        <taxon>Rosales</taxon>
        <taxon>Rhamnaceae</taxon>
        <taxon>rhamnoid group</taxon>
        <taxon>Rhamneae</taxon>
        <taxon>Rhamnella</taxon>
    </lineage>
</organism>
<dbReference type="EMBL" id="VOIH02000002">
    <property type="protein sequence ID" value="KAF3454678.1"/>
    <property type="molecule type" value="Genomic_DNA"/>
</dbReference>
<protein>
    <recommendedName>
        <fullName evidence="3">Pyrimidine 5-nucleotidase</fullName>
    </recommendedName>
</protein>
<proteinExistence type="predicted"/>
<dbReference type="AlphaFoldDB" id="A0A8K0HND1"/>
<dbReference type="NCBIfam" id="TIGR01993">
    <property type="entry name" value="Pyr-5-nucltdase"/>
    <property type="match status" value="1"/>
</dbReference>
<comment type="caution">
    <text evidence="1">The sequence shown here is derived from an EMBL/GenBank/DDBJ whole genome shotgun (WGS) entry which is preliminary data.</text>
</comment>
<dbReference type="SFLD" id="SFLDG01129">
    <property type="entry name" value="C1.5:_HAD__Beta-PGM__Phosphata"/>
    <property type="match status" value="1"/>
</dbReference>
<gene>
    <name evidence="1" type="ORF">FNV43_RR05126</name>
</gene>
<accession>A0A8K0HND1</accession>
<dbReference type="InterPro" id="IPR036412">
    <property type="entry name" value="HAD-like_sf"/>
</dbReference>
<evidence type="ECO:0000313" key="2">
    <source>
        <dbReference type="Proteomes" id="UP000796880"/>
    </source>
</evidence>
<evidence type="ECO:0008006" key="3">
    <source>
        <dbReference type="Google" id="ProtNLM"/>
    </source>
</evidence>
<dbReference type="SFLD" id="SFLDS00003">
    <property type="entry name" value="Haloacid_Dehalogenase"/>
    <property type="match status" value="1"/>
</dbReference>
<reference evidence="1" key="1">
    <citation type="submission" date="2020-03" db="EMBL/GenBank/DDBJ databases">
        <title>A high-quality chromosome-level genome assembly of a woody plant with both climbing and erect habits, Rhamnella rubrinervis.</title>
        <authorList>
            <person name="Lu Z."/>
            <person name="Yang Y."/>
            <person name="Zhu X."/>
            <person name="Sun Y."/>
        </authorList>
    </citation>
    <scope>NUCLEOTIDE SEQUENCE</scope>
    <source>
        <strain evidence="1">BYM</strain>
        <tissue evidence="1">Leaf</tissue>
    </source>
</reference>
<keyword evidence="2" id="KW-1185">Reference proteome</keyword>
<dbReference type="SFLD" id="SFLDG01132">
    <property type="entry name" value="C1.5.3:_5'-Nucleotidase_Like"/>
    <property type="match status" value="1"/>
</dbReference>